<proteinExistence type="predicted"/>
<evidence type="ECO:0000313" key="5">
    <source>
        <dbReference type="EMBL" id="NKE18241.1"/>
    </source>
</evidence>
<dbReference type="InterPro" id="IPR059020">
    <property type="entry name" value="CapW_CTD"/>
</dbReference>
<dbReference type="InterPro" id="IPR026881">
    <property type="entry name" value="WYL_dom"/>
</dbReference>
<reference evidence="4" key="3">
    <citation type="journal article" date="2021" name="Syst. Appl. Microbiol.">
        <title>Roseomonas hellenica sp. nov., isolated from roots of wild-growing Alkanna tinctoria.</title>
        <authorList>
            <person name="Rat A."/>
            <person name="Naranjo H.D."/>
            <person name="Lebbe L."/>
            <person name="Cnockaert M."/>
            <person name="Krigas N."/>
            <person name="Grigoriadou K."/>
            <person name="Maloupa E."/>
            <person name="Willems A."/>
        </authorList>
    </citation>
    <scope>NUCLEOTIDE SEQUENCE</scope>
    <source>
        <strain evidence="4">LMG 31161</strain>
    </source>
</reference>
<evidence type="ECO:0000259" key="2">
    <source>
        <dbReference type="Pfam" id="PF26107"/>
    </source>
</evidence>
<feature type="domain" description="DNA-binding transcriptional repressor CapW winged helix-turn-helix" evidence="3">
    <location>
        <begin position="17"/>
        <end position="93"/>
    </location>
</feature>
<evidence type="ECO:0000313" key="6">
    <source>
        <dbReference type="Proteomes" id="UP000746741"/>
    </source>
</evidence>
<dbReference type="InterPro" id="IPR016634">
    <property type="entry name" value="CapW-like"/>
</dbReference>
<evidence type="ECO:0000313" key="7">
    <source>
        <dbReference type="Proteomes" id="UP001138708"/>
    </source>
</evidence>
<reference evidence="4" key="1">
    <citation type="submission" date="2020-01" db="EMBL/GenBank/DDBJ databases">
        <authorList>
            <person name="Rat A."/>
        </authorList>
    </citation>
    <scope>NUCLEOTIDE SEQUENCE</scope>
    <source>
        <strain evidence="4">LMG 31161</strain>
    </source>
</reference>
<dbReference type="Pfam" id="PF26109">
    <property type="entry name" value="WHD_BrxR"/>
    <property type="match status" value="1"/>
</dbReference>
<evidence type="ECO:0000259" key="1">
    <source>
        <dbReference type="Pfam" id="PF13280"/>
    </source>
</evidence>
<gene>
    <name evidence="5" type="ORF">GWK15_14910</name>
    <name evidence="4" type="ORF">GXW75_14530</name>
</gene>
<evidence type="ECO:0000259" key="3">
    <source>
        <dbReference type="Pfam" id="PF26109"/>
    </source>
</evidence>
<dbReference type="EMBL" id="JAAVUP010000004">
    <property type="protein sequence ID" value="NKE18241.1"/>
    <property type="molecule type" value="Genomic_DNA"/>
</dbReference>
<evidence type="ECO:0000313" key="4">
    <source>
        <dbReference type="EMBL" id="MBR0660473.1"/>
    </source>
</evidence>
<dbReference type="Proteomes" id="UP001138708">
    <property type="component" value="Unassembled WGS sequence"/>
</dbReference>
<dbReference type="AlphaFoldDB" id="A0A9X9WJG3"/>
<dbReference type="PIRSF" id="PIRSF015558">
    <property type="entry name" value="Txn_reg_DeoR_prd"/>
    <property type="match status" value="1"/>
</dbReference>
<keyword evidence="6" id="KW-1185">Reference proteome</keyword>
<protein>
    <submittedName>
        <fullName evidence="4">WYL domain-containing protein</fullName>
    </submittedName>
</protein>
<feature type="domain" description="DNA-binding transcriptional repressor CapW C-terminal dimerisation" evidence="2">
    <location>
        <begin position="207"/>
        <end position="257"/>
    </location>
</feature>
<name>A0A9X9WJG3_9PROT</name>
<accession>A0A9X9WJG3</accession>
<dbReference type="Pfam" id="PF13280">
    <property type="entry name" value="WYL"/>
    <property type="match status" value="1"/>
</dbReference>
<comment type="caution">
    <text evidence="4">The sequence shown here is derived from an EMBL/GenBank/DDBJ whole genome shotgun (WGS) entry which is preliminary data.</text>
</comment>
<dbReference type="Pfam" id="PF26107">
    <property type="entry name" value="BrxR_CTD"/>
    <property type="match status" value="1"/>
</dbReference>
<dbReference type="PROSITE" id="PS52050">
    <property type="entry name" value="WYL"/>
    <property type="match status" value="1"/>
</dbReference>
<reference evidence="5 6" key="2">
    <citation type="submission" date="2020-02" db="EMBL/GenBank/DDBJ databases">
        <authorList>
            <person name="Sun Q."/>
            <person name="Inoue M."/>
        </authorList>
    </citation>
    <scope>NUCLEOTIDE SEQUENCE [LARGE SCALE GENOMIC DNA]</scope>
    <source>
        <strain evidence="5 6">KCTC 22478</strain>
    </source>
</reference>
<sequence>MDPNSPPPPTDMRHGARARLRFLDEQAFWEGRVNRADLMERFGVSVPQATADLGKYQELAPGNLLYDRHAKAYLTTDGFQPVFGTPSAEAWLHRQATGVPGQNFAVEVLPMPRRELNAWLVRRVAGALRRRRSLEILYQTMEAEEPDPTWRWVTPLAIASDGLRWHMRGFNHAAERHEDMVFPRMLEIRGERAAEPVPRDEDWETLVSVHIRPSQDLSPSQQRAVAADFQMQDGIVEVPVRAAMLFNFLRRMRLDRGGRLIELANEADVKKVLRSVSTRYSRTGEFF</sequence>
<dbReference type="InterPro" id="IPR059019">
    <property type="entry name" value="WHD_CapW"/>
</dbReference>
<dbReference type="Proteomes" id="UP000746741">
    <property type="component" value="Unassembled WGS sequence"/>
</dbReference>
<organism evidence="4 7">
    <name type="scientific">Neoroseomonas oryzicola</name>
    <dbReference type="NCBI Taxonomy" id="535904"/>
    <lineage>
        <taxon>Bacteria</taxon>
        <taxon>Pseudomonadati</taxon>
        <taxon>Pseudomonadota</taxon>
        <taxon>Alphaproteobacteria</taxon>
        <taxon>Acetobacterales</taxon>
        <taxon>Acetobacteraceae</taxon>
        <taxon>Neoroseomonas</taxon>
    </lineage>
</organism>
<feature type="domain" description="WYL" evidence="1">
    <location>
        <begin position="121"/>
        <end position="187"/>
    </location>
</feature>
<dbReference type="RefSeq" id="WP_168042153.1">
    <property type="nucleotide sequence ID" value="NZ_JAAEDK010000031.1"/>
</dbReference>
<dbReference type="EMBL" id="JAAEDK010000031">
    <property type="protein sequence ID" value="MBR0660473.1"/>
    <property type="molecule type" value="Genomic_DNA"/>
</dbReference>